<reference evidence="1 2" key="1">
    <citation type="submission" date="2018-05" db="EMBL/GenBank/DDBJ databases">
        <title>Draft genome of Methanospirillum lacunae Ki8-1.</title>
        <authorList>
            <person name="Dueholm M.S."/>
            <person name="Nielsen P.H."/>
            <person name="Bakmann L.F."/>
            <person name="Otzen D.E."/>
        </authorList>
    </citation>
    <scope>NUCLEOTIDE SEQUENCE [LARGE SCALE GENOMIC DNA]</scope>
    <source>
        <strain evidence="1 2">Ki8-1</strain>
    </source>
</reference>
<comment type="caution">
    <text evidence="1">The sequence shown here is derived from an EMBL/GenBank/DDBJ whole genome shotgun (WGS) entry which is preliminary data.</text>
</comment>
<evidence type="ECO:0000313" key="1">
    <source>
        <dbReference type="EMBL" id="PWR73066.1"/>
    </source>
</evidence>
<name>A0A2V2N5P2_9EURY</name>
<evidence type="ECO:0000313" key="2">
    <source>
        <dbReference type="Proteomes" id="UP000245657"/>
    </source>
</evidence>
<dbReference type="EMBL" id="QGMY01000004">
    <property type="protein sequence ID" value="PWR73066.1"/>
    <property type="molecule type" value="Genomic_DNA"/>
</dbReference>
<gene>
    <name evidence="1" type="ORF">DK846_05645</name>
</gene>
<accession>A0A2V2N5P2</accession>
<dbReference type="RefSeq" id="WP_109967967.1">
    <property type="nucleotide sequence ID" value="NZ_CP176093.1"/>
</dbReference>
<organism evidence="1 2">
    <name type="scientific">Methanospirillum lacunae</name>
    <dbReference type="NCBI Taxonomy" id="668570"/>
    <lineage>
        <taxon>Archaea</taxon>
        <taxon>Methanobacteriati</taxon>
        <taxon>Methanobacteriota</taxon>
        <taxon>Stenosarchaea group</taxon>
        <taxon>Methanomicrobia</taxon>
        <taxon>Methanomicrobiales</taxon>
        <taxon>Methanospirillaceae</taxon>
        <taxon>Methanospirillum</taxon>
    </lineage>
</organism>
<dbReference type="Proteomes" id="UP000245657">
    <property type="component" value="Unassembled WGS sequence"/>
</dbReference>
<sequence length="470" mass="51471">MKSFFWIFGLSIILVVLLSTSGFGDVAGVDNTTTVKAFQDQGFLVGEGIMQTTNPIGLYNAGITPSCYANNPTSPYMQFKVPKAPGQMVNNTISDAPINPANAGLWLDYRMRSDEAFVYVGTTPPECVYFSYIGYIALRYSPEIKTDHRIFASLGDSISLSRLKSEPAYQSNVFSQPIIIIFTADKNTEQKAKTALLKAGYPDGIIHTLVIPKELVNFGLDAYSDTFSTLNRMALFKNQTEGNEYINSSPGLVYRLTPETEGQTDYYAVPKLIPRGTGTTQELDLNDDLQKLREAIVSQYGEDHVENLTTQVWIFEGYDAIQRGVDALADIRDTVYLNTTSTVLGDKPGESIIVFGVNHAASGKATYSNFGVYGGKALNGINGYSNVDYAGTAEKFLPGNPNAKYLYVAKISRSEDPDYKTIVIPFGVGANGIEANDTCFVGFRTYVEPETGVSPAWSEILYDQAIKITP</sequence>
<dbReference type="AlphaFoldDB" id="A0A2V2N5P2"/>
<dbReference type="GeneID" id="97549998"/>
<keyword evidence="2" id="KW-1185">Reference proteome</keyword>
<dbReference type="OrthoDB" id="130430at2157"/>
<protein>
    <submittedName>
        <fullName evidence="1">Uncharacterized protein</fullName>
    </submittedName>
</protein>
<proteinExistence type="predicted"/>